<comment type="caution">
    <text evidence="2">The sequence shown here is derived from an EMBL/GenBank/DDBJ whole genome shotgun (WGS) entry which is preliminary data.</text>
</comment>
<dbReference type="EMBL" id="CAKOGL010000059">
    <property type="protein sequence ID" value="CAH2109134.1"/>
    <property type="molecule type" value="Genomic_DNA"/>
</dbReference>
<organism evidence="2 3">
    <name type="scientific">Euphydryas editha</name>
    <name type="common">Edith's checkerspot</name>
    <dbReference type="NCBI Taxonomy" id="104508"/>
    <lineage>
        <taxon>Eukaryota</taxon>
        <taxon>Metazoa</taxon>
        <taxon>Ecdysozoa</taxon>
        <taxon>Arthropoda</taxon>
        <taxon>Hexapoda</taxon>
        <taxon>Insecta</taxon>
        <taxon>Pterygota</taxon>
        <taxon>Neoptera</taxon>
        <taxon>Endopterygota</taxon>
        <taxon>Lepidoptera</taxon>
        <taxon>Glossata</taxon>
        <taxon>Ditrysia</taxon>
        <taxon>Papilionoidea</taxon>
        <taxon>Nymphalidae</taxon>
        <taxon>Nymphalinae</taxon>
        <taxon>Euphydryas</taxon>
    </lineage>
</organism>
<proteinExistence type="predicted"/>
<dbReference type="Proteomes" id="UP001153954">
    <property type="component" value="Unassembled WGS sequence"/>
</dbReference>
<feature type="compositionally biased region" description="Acidic residues" evidence="1">
    <location>
        <begin position="21"/>
        <end position="34"/>
    </location>
</feature>
<name>A0AAU9VFC4_EUPED</name>
<sequence>MNINNIAENQRTEKISSLTSSDDELSGDDNDEHDADIATFNVGMNDINDTVPKYTKYYEEIHGRDDDNEDEQLRNEANVIFEEDPYARLLQDVNSVVNADIRNATLSKLGAIAKKKEKIQWILNNSTT</sequence>
<dbReference type="AlphaFoldDB" id="A0AAU9VFC4"/>
<gene>
    <name evidence="2" type="ORF">EEDITHA_LOCUS22998</name>
</gene>
<protein>
    <recommendedName>
        <fullName evidence="4">Interferon-related developmental regulator N-terminal domain-containing protein</fullName>
    </recommendedName>
</protein>
<evidence type="ECO:0000256" key="1">
    <source>
        <dbReference type="SAM" id="MobiDB-lite"/>
    </source>
</evidence>
<evidence type="ECO:0000313" key="3">
    <source>
        <dbReference type="Proteomes" id="UP001153954"/>
    </source>
</evidence>
<feature type="region of interest" description="Disordered" evidence="1">
    <location>
        <begin position="1"/>
        <end position="34"/>
    </location>
</feature>
<feature type="compositionally biased region" description="Polar residues" evidence="1">
    <location>
        <begin position="1"/>
        <end position="20"/>
    </location>
</feature>
<evidence type="ECO:0000313" key="2">
    <source>
        <dbReference type="EMBL" id="CAH2109134.1"/>
    </source>
</evidence>
<evidence type="ECO:0008006" key="4">
    <source>
        <dbReference type="Google" id="ProtNLM"/>
    </source>
</evidence>
<accession>A0AAU9VFC4</accession>
<keyword evidence="3" id="KW-1185">Reference proteome</keyword>
<reference evidence="2" key="1">
    <citation type="submission" date="2022-03" db="EMBL/GenBank/DDBJ databases">
        <authorList>
            <person name="Tunstrom K."/>
        </authorList>
    </citation>
    <scope>NUCLEOTIDE SEQUENCE</scope>
</reference>